<keyword evidence="3 10" id="KW-0812">Transmembrane</keyword>
<comment type="subcellular location">
    <subcellularLocation>
        <location evidence="1">Membrane</location>
        <topology evidence="1">Multi-pass membrane protein</topology>
    </subcellularLocation>
</comment>
<evidence type="ECO:0000256" key="1">
    <source>
        <dbReference type="ARBA" id="ARBA00004141"/>
    </source>
</evidence>
<dbReference type="CDD" id="cd00038">
    <property type="entry name" value="CAP_ED"/>
    <property type="match status" value="1"/>
</dbReference>
<dbReference type="InterPro" id="IPR018490">
    <property type="entry name" value="cNMP-bd_dom_sf"/>
</dbReference>
<keyword evidence="5" id="KW-0406">Ion transport</keyword>
<dbReference type="InterPro" id="IPR014710">
    <property type="entry name" value="RmlC-like_jellyroll"/>
</dbReference>
<evidence type="ECO:0000256" key="5">
    <source>
        <dbReference type="ARBA" id="ARBA00023065"/>
    </source>
</evidence>
<keyword evidence="7" id="KW-1071">Ligand-gated ion channel</keyword>
<keyword evidence="8" id="KW-0407">Ion channel</keyword>
<dbReference type="InterPro" id="IPR018488">
    <property type="entry name" value="cNMP-bd_CS"/>
</dbReference>
<proteinExistence type="predicted"/>
<dbReference type="Pfam" id="PF00027">
    <property type="entry name" value="cNMP_binding"/>
    <property type="match status" value="1"/>
</dbReference>
<evidence type="ECO:0000313" key="13">
    <source>
        <dbReference type="Proteomes" id="UP000193411"/>
    </source>
</evidence>
<organism evidence="12 13">
    <name type="scientific">Catenaria anguillulae PL171</name>
    <dbReference type="NCBI Taxonomy" id="765915"/>
    <lineage>
        <taxon>Eukaryota</taxon>
        <taxon>Fungi</taxon>
        <taxon>Fungi incertae sedis</taxon>
        <taxon>Blastocladiomycota</taxon>
        <taxon>Blastocladiomycetes</taxon>
        <taxon>Blastocladiales</taxon>
        <taxon>Catenariaceae</taxon>
        <taxon>Catenaria</taxon>
    </lineage>
</organism>
<keyword evidence="6 10" id="KW-0472">Membrane</keyword>
<dbReference type="PANTHER" id="PTHR45638:SF11">
    <property type="entry name" value="CYCLIC NUCLEOTIDE-GATED CATION CHANNEL SUBUNIT A"/>
    <property type="match status" value="1"/>
</dbReference>
<evidence type="ECO:0000256" key="10">
    <source>
        <dbReference type="SAM" id="Phobius"/>
    </source>
</evidence>
<comment type="caution">
    <text evidence="12">The sequence shown here is derived from an EMBL/GenBank/DDBJ whole genome shotgun (WGS) entry which is preliminary data.</text>
</comment>
<feature type="transmembrane region" description="Helical" evidence="10">
    <location>
        <begin position="73"/>
        <end position="94"/>
    </location>
</feature>
<reference evidence="12 13" key="1">
    <citation type="submission" date="2016-07" db="EMBL/GenBank/DDBJ databases">
        <title>Pervasive Adenine N6-methylation of Active Genes in Fungi.</title>
        <authorList>
            <consortium name="DOE Joint Genome Institute"/>
            <person name="Mondo S.J."/>
            <person name="Dannebaum R.O."/>
            <person name="Kuo R.C."/>
            <person name="Labutti K."/>
            <person name="Haridas S."/>
            <person name="Kuo A."/>
            <person name="Salamov A."/>
            <person name="Ahrendt S.R."/>
            <person name="Lipzen A."/>
            <person name="Sullivan W."/>
            <person name="Andreopoulos W.B."/>
            <person name="Clum A."/>
            <person name="Lindquist E."/>
            <person name="Daum C."/>
            <person name="Ramamoorthy G.K."/>
            <person name="Gryganskyi A."/>
            <person name="Culley D."/>
            <person name="Magnuson J.K."/>
            <person name="James T.Y."/>
            <person name="O'Malley M.A."/>
            <person name="Stajich J.E."/>
            <person name="Spatafora J.W."/>
            <person name="Visel A."/>
            <person name="Grigoriev I.V."/>
        </authorList>
    </citation>
    <scope>NUCLEOTIDE SEQUENCE [LARGE SCALE GENOMIC DNA]</scope>
    <source>
        <strain evidence="12 13">PL171</strain>
    </source>
</reference>
<evidence type="ECO:0000259" key="11">
    <source>
        <dbReference type="PROSITE" id="PS50042"/>
    </source>
</evidence>
<dbReference type="InterPro" id="IPR000595">
    <property type="entry name" value="cNMP-bd_dom"/>
</dbReference>
<dbReference type="GO" id="GO:0044877">
    <property type="term" value="F:protein-containing complex binding"/>
    <property type="evidence" value="ECO:0007669"/>
    <property type="project" value="TreeGrafter"/>
</dbReference>
<feature type="transmembrane region" description="Helical" evidence="10">
    <location>
        <begin position="6"/>
        <end position="39"/>
    </location>
</feature>
<accession>A0A1Y2HLL1</accession>
<name>A0A1Y2HLL1_9FUNG</name>
<evidence type="ECO:0000256" key="6">
    <source>
        <dbReference type="ARBA" id="ARBA00023136"/>
    </source>
</evidence>
<dbReference type="AlphaFoldDB" id="A0A1Y2HLL1"/>
<dbReference type="EMBL" id="MCFL01000032">
    <property type="protein sequence ID" value="ORZ33982.1"/>
    <property type="molecule type" value="Genomic_DNA"/>
</dbReference>
<sequence>MRAIDLYYLVIIPVAFAWMCEFGGSFLYHFAFFDFLCILRVLFNLGRAKVNEYGQLVTAPNSKRELYLWHMNGWYEVIGAIPFDWIVMVSAMVYSPQTAAMHCFNPHYYGRGNVEMSAEQARLSLGRLDVRFGYTMDDIPTFFMIYSILRFVRLVGTMGTIMWILRSSFSFLGTTAARLAKNLLICVFITHLNACAWWFMSVTVPESQRWITLQFVVRSKQGFLTTWIHRYITTYLASQRAMFFVTRETDSLTESAYQIIENLFAACTFGSIIGNLSQIVRSLDTQATLDKVAKVRNVRRQFLAKYMIKNSFPPDLQRKVLDHEEFDWIHKRGMDTEDTFHHLPRSLFLEVSVHLYFELVSKVPIFNTTSDVFRVTLCEKMSMISVRKGFYVCKAGDQGSEMFFIRSGSVEVLSADESKVFVTLKPGGFFGEVALFKECRRTATVRTTADTVLCVLRKSDFNAILDNNPSVREEFRVLIQKREEDDAKRKQQEEQEKARKEAEE</sequence>
<evidence type="ECO:0000256" key="8">
    <source>
        <dbReference type="ARBA" id="ARBA00023303"/>
    </source>
</evidence>
<dbReference type="Gene3D" id="1.10.287.630">
    <property type="entry name" value="Helix hairpin bin"/>
    <property type="match status" value="1"/>
</dbReference>
<evidence type="ECO:0000256" key="7">
    <source>
        <dbReference type="ARBA" id="ARBA00023286"/>
    </source>
</evidence>
<evidence type="ECO:0000256" key="9">
    <source>
        <dbReference type="SAM" id="MobiDB-lite"/>
    </source>
</evidence>
<feature type="non-terminal residue" evidence="12">
    <location>
        <position position="504"/>
    </location>
</feature>
<dbReference type="Proteomes" id="UP000193411">
    <property type="component" value="Unassembled WGS sequence"/>
</dbReference>
<dbReference type="OrthoDB" id="421226at2759"/>
<dbReference type="PROSITE" id="PS50042">
    <property type="entry name" value="CNMP_BINDING_3"/>
    <property type="match status" value="1"/>
</dbReference>
<dbReference type="GO" id="GO:0005221">
    <property type="term" value="F:intracellularly cyclic nucleotide-activated monoatomic cation channel activity"/>
    <property type="evidence" value="ECO:0007669"/>
    <property type="project" value="InterPro"/>
</dbReference>
<dbReference type="STRING" id="765915.A0A1Y2HLL1"/>
<feature type="domain" description="Cyclic nucleotide-binding" evidence="11">
    <location>
        <begin position="365"/>
        <end position="482"/>
    </location>
</feature>
<dbReference type="PANTHER" id="PTHR45638">
    <property type="entry name" value="CYCLIC NUCLEOTIDE-GATED CATION CHANNEL SUBUNIT A"/>
    <property type="match status" value="1"/>
</dbReference>
<feature type="region of interest" description="Disordered" evidence="9">
    <location>
        <begin position="484"/>
        <end position="504"/>
    </location>
</feature>
<gene>
    <name evidence="12" type="ORF">BCR44DRAFT_136483</name>
</gene>
<dbReference type="InterPro" id="IPR050866">
    <property type="entry name" value="CNG_cation_channel"/>
</dbReference>
<keyword evidence="2" id="KW-0813">Transport</keyword>
<dbReference type="GO" id="GO:0016020">
    <property type="term" value="C:membrane"/>
    <property type="evidence" value="ECO:0007669"/>
    <property type="project" value="UniProtKB-SubCell"/>
</dbReference>
<dbReference type="SUPFAM" id="SSF51206">
    <property type="entry name" value="cAMP-binding domain-like"/>
    <property type="match status" value="1"/>
</dbReference>
<dbReference type="Gene3D" id="2.60.120.10">
    <property type="entry name" value="Jelly Rolls"/>
    <property type="match status" value="1"/>
</dbReference>
<evidence type="ECO:0000256" key="4">
    <source>
        <dbReference type="ARBA" id="ARBA00022989"/>
    </source>
</evidence>
<evidence type="ECO:0000256" key="2">
    <source>
        <dbReference type="ARBA" id="ARBA00022448"/>
    </source>
</evidence>
<keyword evidence="13" id="KW-1185">Reference proteome</keyword>
<evidence type="ECO:0000256" key="3">
    <source>
        <dbReference type="ARBA" id="ARBA00022692"/>
    </source>
</evidence>
<dbReference type="PROSITE" id="PS00888">
    <property type="entry name" value="CNMP_BINDING_1"/>
    <property type="match status" value="1"/>
</dbReference>
<keyword evidence="4 10" id="KW-1133">Transmembrane helix</keyword>
<evidence type="ECO:0000313" key="12">
    <source>
        <dbReference type="EMBL" id="ORZ33982.1"/>
    </source>
</evidence>
<feature type="transmembrane region" description="Helical" evidence="10">
    <location>
        <begin position="143"/>
        <end position="165"/>
    </location>
</feature>
<dbReference type="PROSITE" id="PS00889">
    <property type="entry name" value="CNMP_BINDING_2"/>
    <property type="match status" value="1"/>
</dbReference>
<protein>
    <submittedName>
        <fullName evidence="12">Cyclic nucleotide-binding-like protein</fullName>
    </submittedName>
</protein>
<dbReference type="SMART" id="SM00100">
    <property type="entry name" value="cNMP"/>
    <property type="match status" value="1"/>
</dbReference>